<evidence type="ECO:0008006" key="4">
    <source>
        <dbReference type="Google" id="ProtNLM"/>
    </source>
</evidence>
<evidence type="ECO:0000256" key="1">
    <source>
        <dbReference type="SAM" id="SignalP"/>
    </source>
</evidence>
<dbReference type="EMBL" id="QMDV01000001">
    <property type="protein sequence ID" value="RAU84249.1"/>
    <property type="molecule type" value="Genomic_DNA"/>
</dbReference>
<reference evidence="2 3" key="2">
    <citation type="submission" date="2018-07" db="EMBL/GenBank/DDBJ databases">
        <title>Pontibacter sp. 2b14 genomic sequence and assembly.</title>
        <authorList>
            <person name="Du Z.-J."/>
        </authorList>
    </citation>
    <scope>NUCLEOTIDE SEQUENCE [LARGE SCALE GENOMIC DNA]</scope>
    <source>
        <strain evidence="2 3">2b14</strain>
    </source>
</reference>
<dbReference type="Proteomes" id="UP000251692">
    <property type="component" value="Unassembled WGS sequence"/>
</dbReference>
<evidence type="ECO:0000313" key="2">
    <source>
        <dbReference type="EMBL" id="RAU84249.1"/>
    </source>
</evidence>
<dbReference type="AlphaFoldDB" id="A0A364RIX0"/>
<keyword evidence="3" id="KW-1185">Reference proteome</keyword>
<name>A0A364RIX0_9BACT</name>
<keyword evidence="1" id="KW-0732">Signal</keyword>
<dbReference type="PROSITE" id="PS51257">
    <property type="entry name" value="PROKAR_LIPOPROTEIN"/>
    <property type="match status" value="1"/>
</dbReference>
<sequence>MKLPKLLAVLVLAAGLSACEKCEDVNLGKLEFTNELVSFLPAQPTSVASYYATTESGKLQLKYEMPAKNATLVIPAGKNNYTGKFDPNSCKNYYTSEEKVFTSQITGEKHFSIKTKYRKDADPDRYNAIHDKEEVNDVVEFEVGYANIYPEPVPYGTTTITNFTSRRTFILSDAATTTLDGITYKQEFLPEVTVGGVTHKNVYHLYLKQPYLEAHEPRSEKYPIDFVQGIYISEGVGIIHAYTFRGKNLSITVE</sequence>
<comment type="caution">
    <text evidence="2">The sequence shown here is derived from an EMBL/GenBank/DDBJ whole genome shotgun (WGS) entry which is preliminary data.</text>
</comment>
<reference evidence="2 3" key="1">
    <citation type="submission" date="2018-06" db="EMBL/GenBank/DDBJ databases">
        <authorList>
            <person name="Liu Z.-W."/>
        </authorList>
    </citation>
    <scope>NUCLEOTIDE SEQUENCE [LARGE SCALE GENOMIC DNA]</scope>
    <source>
        <strain evidence="2 3">2b14</strain>
    </source>
</reference>
<gene>
    <name evidence="2" type="ORF">DP923_04180</name>
</gene>
<organism evidence="2 3">
    <name type="scientific">Pontibacter arcticus</name>
    <dbReference type="NCBI Taxonomy" id="2080288"/>
    <lineage>
        <taxon>Bacteria</taxon>
        <taxon>Pseudomonadati</taxon>
        <taxon>Bacteroidota</taxon>
        <taxon>Cytophagia</taxon>
        <taxon>Cytophagales</taxon>
        <taxon>Hymenobacteraceae</taxon>
        <taxon>Pontibacter</taxon>
    </lineage>
</organism>
<dbReference type="RefSeq" id="WP_112304530.1">
    <property type="nucleotide sequence ID" value="NZ_QMDV01000001.1"/>
</dbReference>
<feature type="signal peptide" evidence="1">
    <location>
        <begin position="1"/>
        <end position="18"/>
    </location>
</feature>
<feature type="chain" id="PRO_5017065610" description="DUF4249 domain-containing protein" evidence="1">
    <location>
        <begin position="19"/>
        <end position="254"/>
    </location>
</feature>
<protein>
    <recommendedName>
        <fullName evidence="4">DUF4249 domain-containing protein</fullName>
    </recommendedName>
</protein>
<accession>A0A364RIX0</accession>
<dbReference type="OrthoDB" id="853985at2"/>
<proteinExistence type="predicted"/>
<evidence type="ECO:0000313" key="3">
    <source>
        <dbReference type="Proteomes" id="UP000251692"/>
    </source>
</evidence>